<dbReference type="InterPro" id="IPR037136">
    <property type="entry name" value="RNA3'_phos_cyclase_dom_sf"/>
</dbReference>
<dbReference type="InterPro" id="IPR023797">
    <property type="entry name" value="RNA3'_phos_cyclase_dom"/>
</dbReference>
<dbReference type="Gene3D" id="3.65.10.20">
    <property type="entry name" value="RNA 3'-terminal phosphate cyclase domain"/>
    <property type="match status" value="1"/>
</dbReference>
<organism evidence="4 5">
    <name type="scientific">Pleionea litopenaei</name>
    <dbReference type="NCBI Taxonomy" id="3070815"/>
    <lineage>
        <taxon>Bacteria</taxon>
        <taxon>Pseudomonadati</taxon>
        <taxon>Pseudomonadota</taxon>
        <taxon>Gammaproteobacteria</taxon>
        <taxon>Oceanospirillales</taxon>
        <taxon>Pleioneaceae</taxon>
        <taxon>Pleionea</taxon>
    </lineage>
</organism>
<evidence type="ECO:0000313" key="5">
    <source>
        <dbReference type="Proteomes" id="UP001239782"/>
    </source>
</evidence>
<dbReference type="PANTHER" id="PTHR11096">
    <property type="entry name" value="RNA 3' TERMINAL PHOSPHATE CYCLASE"/>
    <property type="match status" value="1"/>
</dbReference>
<dbReference type="InterPro" id="IPR013792">
    <property type="entry name" value="RNA3'P_cycl/enolpyr_Trfase_a/b"/>
</dbReference>
<dbReference type="InterPro" id="IPR000228">
    <property type="entry name" value="RNA3'_term_phos_cyc"/>
</dbReference>
<name>A0AA51RWF7_9GAMM</name>
<dbReference type="Proteomes" id="UP001239782">
    <property type="component" value="Chromosome"/>
</dbReference>
<dbReference type="EC" id="6.5.1.4" evidence="1"/>
<feature type="domain" description="RNA 3'-terminal phosphate cyclase" evidence="3">
    <location>
        <begin position="16"/>
        <end position="159"/>
    </location>
</feature>
<accession>A0AA51RWF7</accession>
<evidence type="ECO:0000313" key="4">
    <source>
        <dbReference type="EMBL" id="WMS88908.1"/>
    </source>
</evidence>
<dbReference type="SUPFAM" id="SSF55205">
    <property type="entry name" value="EPT/RTPC-like"/>
    <property type="match status" value="1"/>
</dbReference>
<dbReference type="AlphaFoldDB" id="A0AA51RWF7"/>
<reference evidence="4 5" key="1">
    <citation type="submission" date="2023-08" db="EMBL/GenBank/DDBJ databases">
        <title>Pleionea litopenaei sp. nov., isolated from stomach of juvenile Litopenaeus vannamei.</title>
        <authorList>
            <person name="Rho A.M."/>
            <person name="Hwang C.Y."/>
        </authorList>
    </citation>
    <scope>NUCLEOTIDE SEQUENCE [LARGE SCALE GENOMIC DNA]</scope>
    <source>
        <strain evidence="4 5">HL-JVS1</strain>
    </source>
</reference>
<keyword evidence="5" id="KW-1185">Reference proteome</keyword>
<protein>
    <recommendedName>
        <fullName evidence="1">RNA 3'-terminal-phosphate cyclase (ATP)</fullName>
        <ecNumber evidence="1">6.5.1.4</ecNumber>
    </recommendedName>
</protein>
<dbReference type="KEGG" id="plei:Q9312_08325"/>
<dbReference type="GO" id="GO:0006396">
    <property type="term" value="P:RNA processing"/>
    <property type="evidence" value="ECO:0007669"/>
    <property type="project" value="InterPro"/>
</dbReference>
<evidence type="ECO:0000256" key="2">
    <source>
        <dbReference type="ARBA" id="ARBA00024481"/>
    </source>
</evidence>
<sequence length="165" mass="17770">MENTLKKMKTIDGAFGEGGGQVLRSSLTLSMITKTPIELINIRAKRSKPGLMRQHLTAIEAAKTICNAEVVGANLGAETIQFYPGEIQAGNYDFSIGTAGSTVLVCQTILLALAYAPDHSRVRFEGGTHNGLSPSLCFFEQSYLPVLRQMGLTCDLDVGMTPFVN</sequence>
<dbReference type="RefSeq" id="WP_309204127.1">
    <property type="nucleotide sequence ID" value="NZ_CP133548.1"/>
</dbReference>
<dbReference type="EMBL" id="CP133548">
    <property type="protein sequence ID" value="WMS88908.1"/>
    <property type="molecule type" value="Genomic_DNA"/>
</dbReference>
<dbReference type="GO" id="GO:0003963">
    <property type="term" value="F:RNA-3'-phosphate cyclase activity"/>
    <property type="evidence" value="ECO:0007669"/>
    <property type="project" value="UniProtKB-EC"/>
</dbReference>
<dbReference type="Pfam" id="PF01137">
    <property type="entry name" value="RTC"/>
    <property type="match status" value="1"/>
</dbReference>
<evidence type="ECO:0000259" key="3">
    <source>
        <dbReference type="Pfam" id="PF01137"/>
    </source>
</evidence>
<proteinExistence type="predicted"/>
<evidence type="ECO:0000256" key="1">
    <source>
        <dbReference type="ARBA" id="ARBA00012725"/>
    </source>
</evidence>
<comment type="catalytic activity">
    <reaction evidence="2">
        <text>a 3'-end 3'-phospho-ribonucleotide-RNA + ATP = a 3'-end 2',3'-cyclophospho-ribonucleotide-RNA + AMP + diphosphate</text>
        <dbReference type="Rhea" id="RHEA:23976"/>
        <dbReference type="Rhea" id="RHEA-COMP:10463"/>
        <dbReference type="Rhea" id="RHEA-COMP:10464"/>
        <dbReference type="ChEBI" id="CHEBI:30616"/>
        <dbReference type="ChEBI" id="CHEBI:33019"/>
        <dbReference type="ChEBI" id="CHEBI:83062"/>
        <dbReference type="ChEBI" id="CHEBI:83064"/>
        <dbReference type="ChEBI" id="CHEBI:456215"/>
        <dbReference type="EC" id="6.5.1.4"/>
    </reaction>
</comment>
<dbReference type="PANTHER" id="PTHR11096:SF0">
    <property type="entry name" value="RNA 3'-TERMINAL PHOSPHATE CYCLASE"/>
    <property type="match status" value="1"/>
</dbReference>
<gene>
    <name evidence="4" type="ORF">Q9312_08325</name>
</gene>